<dbReference type="PANTHER" id="PTHR30026:SF20">
    <property type="entry name" value="OUTER MEMBRANE PROTEIN TOLC"/>
    <property type="match status" value="1"/>
</dbReference>
<protein>
    <submittedName>
        <fullName evidence="9">Transporter</fullName>
    </submittedName>
</protein>
<dbReference type="STRING" id="252474.B1A74_13445"/>
<keyword evidence="4" id="KW-1134">Transmembrane beta strand</keyword>
<comment type="subcellular location">
    <subcellularLocation>
        <location evidence="1">Cell outer membrane</location>
    </subcellularLocation>
</comment>
<keyword evidence="10" id="KW-1185">Reference proteome</keyword>
<dbReference type="GO" id="GO:0015288">
    <property type="term" value="F:porin activity"/>
    <property type="evidence" value="ECO:0007669"/>
    <property type="project" value="TreeGrafter"/>
</dbReference>
<evidence type="ECO:0000256" key="4">
    <source>
        <dbReference type="ARBA" id="ARBA00022452"/>
    </source>
</evidence>
<evidence type="ECO:0000256" key="7">
    <source>
        <dbReference type="ARBA" id="ARBA00023237"/>
    </source>
</evidence>
<comment type="similarity">
    <text evidence="2">Belongs to the outer membrane factor (OMF) (TC 1.B.17) family.</text>
</comment>
<dbReference type="Pfam" id="PF02321">
    <property type="entry name" value="OEP"/>
    <property type="match status" value="1"/>
</dbReference>
<organism evidence="9 10">
    <name type="scientific">Thioalkalivibrio halophilus</name>
    <dbReference type="NCBI Taxonomy" id="252474"/>
    <lineage>
        <taxon>Bacteria</taxon>
        <taxon>Pseudomonadati</taxon>
        <taxon>Pseudomonadota</taxon>
        <taxon>Gammaproteobacteria</taxon>
        <taxon>Chromatiales</taxon>
        <taxon>Ectothiorhodospiraceae</taxon>
        <taxon>Thioalkalivibrio</taxon>
    </lineage>
</organism>
<dbReference type="RefSeq" id="WP_077244927.1">
    <property type="nucleotide sequence ID" value="NZ_MUZR01000071.1"/>
</dbReference>
<feature type="coiled-coil region" evidence="8">
    <location>
        <begin position="333"/>
        <end position="360"/>
    </location>
</feature>
<keyword evidence="7" id="KW-0998">Cell outer membrane</keyword>
<reference evidence="9 10" key="1">
    <citation type="submission" date="2017-02" db="EMBL/GenBank/DDBJ databases">
        <title>Genomic diversity within the haloalkaliphilic genus Thioalkalivibrio.</title>
        <authorList>
            <person name="Ahn A.-C."/>
            <person name="Meier-Kolthoff J."/>
            <person name="Overmars L."/>
            <person name="Richter M."/>
            <person name="Woyke T."/>
            <person name="Sorokin D.Y."/>
            <person name="Muyzer G."/>
        </authorList>
    </citation>
    <scope>NUCLEOTIDE SEQUENCE [LARGE SCALE GENOMIC DNA]</scope>
    <source>
        <strain evidence="9 10">HL17</strain>
    </source>
</reference>
<accession>A0A1V2ZVA8</accession>
<dbReference type="OrthoDB" id="9786815at2"/>
<evidence type="ECO:0000256" key="6">
    <source>
        <dbReference type="ARBA" id="ARBA00023136"/>
    </source>
</evidence>
<sequence>MLAVGTGGPASAEVVPDIEPLPQPLRLQHAIEAVNAMHPRVQQARARREAAEAELEATRADRDLRVDARLEARWIEPNDNIADDRNNDSRATLVARKLLSDFGHSRAREEAGASALEAARQEEWLAFARHRLEVLERYFDVVLADLAFARDTEAMAAAFVTLERLEERNEMGQVSDIELFEAEADYQEHFTQRQRSLYRQQRSRAELAEALHHRGRPPANVLGPPLPLDLPELPELRSLLADLESGSPALAAERQRVEAATGRVQAARSESRPRLYAEAETGYWNKEFGGDRNPFAAALVLEVPLFEGRRGDARVGRAVAQRREAEAERDHAMIRARNRVRELVHEIRTLEVQRDEALARMDYRDLYISRARYLYQMEDEADLGDSMVQQSAAAHFNARTEFELALAYERLALLTGREDLSPFAADATAFGGTP</sequence>
<keyword evidence="3" id="KW-0813">Transport</keyword>
<dbReference type="AlphaFoldDB" id="A0A1V2ZVA8"/>
<evidence type="ECO:0000256" key="5">
    <source>
        <dbReference type="ARBA" id="ARBA00022692"/>
    </source>
</evidence>
<keyword evidence="8" id="KW-0175">Coiled coil</keyword>
<evidence type="ECO:0000256" key="1">
    <source>
        <dbReference type="ARBA" id="ARBA00004442"/>
    </source>
</evidence>
<dbReference type="GO" id="GO:0009279">
    <property type="term" value="C:cell outer membrane"/>
    <property type="evidence" value="ECO:0007669"/>
    <property type="project" value="UniProtKB-SubCell"/>
</dbReference>
<dbReference type="GO" id="GO:0015562">
    <property type="term" value="F:efflux transmembrane transporter activity"/>
    <property type="evidence" value="ECO:0007669"/>
    <property type="project" value="InterPro"/>
</dbReference>
<evidence type="ECO:0000256" key="3">
    <source>
        <dbReference type="ARBA" id="ARBA00022448"/>
    </source>
</evidence>
<evidence type="ECO:0000256" key="2">
    <source>
        <dbReference type="ARBA" id="ARBA00007613"/>
    </source>
</evidence>
<evidence type="ECO:0000256" key="8">
    <source>
        <dbReference type="SAM" id="Coils"/>
    </source>
</evidence>
<evidence type="ECO:0000313" key="10">
    <source>
        <dbReference type="Proteomes" id="UP000189177"/>
    </source>
</evidence>
<dbReference type="EMBL" id="MUZR01000071">
    <property type="protein sequence ID" value="OOC08975.1"/>
    <property type="molecule type" value="Genomic_DNA"/>
</dbReference>
<comment type="caution">
    <text evidence="9">The sequence shown here is derived from an EMBL/GenBank/DDBJ whole genome shotgun (WGS) entry which is preliminary data.</text>
</comment>
<proteinExistence type="inferred from homology"/>
<evidence type="ECO:0000313" key="9">
    <source>
        <dbReference type="EMBL" id="OOC08975.1"/>
    </source>
</evidence>
<name>A0A1V2ZVA8_9GAMM</name>
<dbReference type="SUPFAM" id="SSF56954">
    <property type="entry name" value="Outer membrane efflux proteins (OEP)"/>
    <property type="match status" value="1"/>
</dbReference>
<dbReference type="Proteomes" id="UP000189177">
    <property type="component" value="Unassembled WGS sequence"/>
</dbReference>
<dbReference type="PANTHER" id="PTHR30026">
    <property type="entry name" value="OUTER MEMBRANE PROTEIN TOLC"/>
    <property type="match status" value="1"/>
</dbReference>
<dbReference type="Gene3D" id="1.20.1600.10">
    <property type="entry name" value="Outer membrane efflux proteins (OEP)"/>
    <property type="match status" value="1"/>
</dbReference>
<dbReference type="InterPro" id="IPR003423">
    <property type="entry name" value="OMP_efflux"/>
</dbReference>
<dbReference type="InterPro" id="IPR051906">
    <property type="entry name" value="TolC-like"/>
</dbReference>
<keyword evidence="5" id="KW-0812">Transmembrane</keyword>
<keyword evidence="6" id="KW-0472">Membrane</keyword>
<gene>
    <name evidence="9" type="ORF">B1A74_13445</name>
</gene>
<dbReference type="GO" id="GO:1990281">
    <property type="term" value="C:efflux pump complex"/>
    <property type="evidence" value="ECO:0007669"/>
    <property type="project" value="TreeGrafter"/>
</dbReference>